<dbReference type="GO" id="GO:0046872">
    <property type="term" value="F:metal ion binding"/>
    <property type="evidence" value="ECO:0007669"/>
    <property type="project" value="UniProtKB-KW"/>
</dbReference>
<gene>
    <name evidence="7" type="ORF">FHS07_000825</name>
</gene>
<dbReference type="InterPro" id="IPR007666">
    <property type="entry name" value="ADP_PFK/GK"/>
</dbReference>
<name>A0A7W5CG92_9MICO</name>
<evidence type="ECO:0000256" key="3">
    <source>
        <dbReference type="ARBA" id="ARBA00022723"/>
    </source>
</evidence>
<evidence type="ECO:0000256" key="2">
    <source>
        <dbReference type="ARBA" id="ARBA00022679"/>
    </source>
</evidence>
<dbReference type="Proteomes" id="UP000543579">
    <property type="component" value="Unassembled WGS sequence"/>
</dbReference>
<evidence type="ECO:0000256" key="6">
    <source>
        <dbReference type="ARBA" id="ARBA00023152"/>
    </source>
</evidence>
<accession>A0A7W5CG92</accession>
<dbReference type="EMBL" id="JACHXY010000001">
    <property type="protein sequence ID" value="MBB3157141.1"/>
    <property type="molecule type" value="Genomic_DNA"/>
</dbReference>
<dbReference type="EC" id="2.7.1.146" evidence="7"/>
<evidence type="ECO:0000313" key="8">
    <source>
        <dbReference type="Proteomes" id="UP000543579"/>
    </source>
</evidence>
<keyword evidence="2 7" id="KW-0808">Transferase</keyword>
<dbReference type="GO" id="GO:0043843">
    <property type="term" value="F:ADP-specific glucokinase activity"/>
    <property type="evidence" value="ECO:0007669"/>
    <property type="project" value="UniProtKB-EC"/>
</dbReference>
<dbReference type="Gene3D" id="3.40.1190.20">
    <property type="match status" value="1"/>
</dbReference>
<dbReference type="GO" id="GO:0043844">
    <property type="term" value="F:ADP-specific phosphofructokinase activity"/>
    <property type="evidence" value="ECO:0007669"/>
    <property type="project" value="UniProtKB-EC"/>
</dbReference>
<comment type="caution">
    <text evidence="7">The sequence shown here is derived from an EMBL/GenBank/DDBJ whole genome shotgun (WGS) entry which is preliminary data.</text>
</comment>
<reference evidence="7 8" key="1">
    <citation type="submission" date="2020-08" db="EMBL/GenBank/DDBJ databases">
        <title>Genomic Encyclopedia of Type Strains, Phase III (KMG-III): the genomes of soil and plant-associated and newly described type strains.</title>
        <authorList>
            <person name="Whitman W."/>
        </authorList>
    </citation>
    <scope>NUCLEOTIDE SEQUENCE [LARGE SCALE GENOMIC DNA]</scope>
    <source>
        <strain evidence="7 8">CECT 8356</strain>
    </source>
</reference>
<dbReference type="GO" id="GO:0006096">
    <property type="term" value="P:glycolytic process"/>
    <property type="evidence" value="ECO:0007669"/>
    <property type="project" value="UniProtKB-KW"/>
</dbReference>
<sequence length="413" mass="43810">MGEDLVLGLGGTVDYEIRWDAAVLSALAREHGIHLGELTTTTPIIDERALVVTVLAFLATGGGGERFVLSSEIVERFASHFDVETTLGGTGVRAGIALDRIGVPTVQHLVSIDDNVRRLLPTSMRIVSSATQDTLDPHLIVQYPEGTTVELVDATVTASASNRLIFANDAPNREMAIAAGLGEALARAAAFLVSGFNTMQDAAMLERRLDDLTAAMRHLPADALVYYEDAGFYQRELSSLVRARLLDRIDVYGMNEDELQEYLARPVDLLSPDDVVAALAEVHDLIPARALVVHTKYWAIAVGPHAARHRAGLESAVRTAATRYRLGDACTAADLEDTARLPRHAGGAAVVAAAESRRGATGVPAFLVDTAHPTTIGLGDTFVGGFLAAVPAAARLATAVALERALDATSPVR</sequence>
<dbReference type="PANTHER" id="PTHR21208:SF1">
    <property type="entry name" value="ADP-DEPENDENT GLUCOKINASE"/>
    <property type="match status" value="1"/>
</dbReference>
<keyword evidence="5" id="KW-0460">Magnesium</keyword>
<keyword evidence="4 7" id="KW-0418">Kinase</keyword>
<evidence type="ECO:0000256" key="5">
    <source>
        <dbReference type="ARBA" id="ARBA00022842"/>
    </source>
</evidence>
<keyword evidence="3" id="KW-0479">Metal-binding</keyword>
<dbReference type="PANTHER" id="PTHR21208">
    <property type="entry name" value="ADP-DEPENDENT GLUCOKINASE"/>
    <property type="match status" value="1"/>
</dbReference>
<evidence type="ECO:0000313" key="7">
    <source>
        <dbReference type="EMBL" id="MBB3157141.1"/>
    </source>
</evidence>
<dbReference type="EC" id="2.7.1.147" evidence="7"/>
<dbReference type="AlphaFoldDB" id="A0A7W5CG92"/>
<dbReference type="Pfam" id="PF04587">
    <property type="entry name" value="ADP_PFK_GK"/>
    <property type="match status" value="1"/>
</dbReference>
<keyword evidence="1" id="KW-0963">Cytoplasm</keyword>
<dbReference type="RefSeq" id="WP_183418591.1">
    <property type="nucleotide sequence ID" value="NZ_JACHXY010000001.1"/>
</dbReference>
<protein>
    <submittedName>
        <fullName evidence="7">ADP-dependent phosphofructokinase/glucokinase</fullName>
        <ecNumber evidence="7">2.7.1.146</ecNumber>
        <ecNumber evidence="7">2.7.1.147</ecNumber>
    </submittedName>
</protein>
<dbReference type="PROSITE" id="PS51255">
    <property type="entry name" value="ADPK"/>
    <property type="match status" value="1"/>
</dbReference>
<dbReference type="InterPro" id="IPR029056">
    <property type="entry name" value="Ribokinase-like"/>
</dbReference>
<evidence type="ECO:0000256" key="4">
    <source>
        <dbReference type="ARBA" id="ARBA00022777"/>
    </source>
</evidence>
<evidence type="ECO:0000256" key="1">
    <source>
        <dbReference type="ARBA" id="ARBA00022490"/>
    </source>
</evidence>
<proteinExistence type="predicted"/>
<dbReference type="SUPFAM" id="SSF53613">
    <property type="entry name" value="Ribokinase-like"/>
    <property type="match status" value="1"/>
</dbReference>
<organism evidence="7 8">
    <name type="scientific">Microbacterium proteolyticum</name>
    <dbReference type="NCBI Taxonomy" id="1572644"/>
    <lineage>
        <taxon>Bacteria</taxon>
        <taxon>Bacillati</taxon>
        <taxon>Actinomycetota</taxon>
        <taxon>Actinomycetes</taxon>
        <taxon>Micrococcales</taxon>
        <taxon>Microbacteriaceae</taxon>
        <taxon>Microbacterium</taxon>
    </lineage>
</organism>
<keyword evidence="6" id="KW-0324">Glycolysis</keyword>